<feature type="region of interest" description="Disordered" evidence="2">
    <location>
        <begin position="39"/>
        <end position="63"/>
    </location>
</feature>
<accession>A0A8B8DEX8</accession>
<evidence type="ECO:0000259" key="4">
    <source>
        <dbReference type="PROSITE" id="PS50850"/>
    </source>
</evidence>
<feature type="transmembrane region" description="Helical" evidence="3">
    <location>
        <begin position="110"/>
        <end position="130"/>
    </location>
</feature>
<feature type="domain" description="Major facilitator superfamily (MFS) profile" evidence="4">
    <location>
        <begin position="72"/>
        <end position="600"/>
    </location>
</feature>
<sequence>MAIDKFGEDLSPSDRRSEGGENDLQRMNDILKFIEMEKNQKNSQNSSETESTNSAEQTTENEAPDGGWGWLVCLGSFVINFILDGTMFSFGVMLLTLLEYFGESKAKTSWIGSVLLGLSMILGPFVGWLLDRFTIRQVTLCGAFVATLGFVISTFAQSVEVLIITYGVIGGIGFCMMFIPGIIVVGLYFSRKRALATGIAMSGSGVGTFVYAYLCEALLSEFSWRGTILIMAGILLNCVVCAALFRPLSTEAEKRKRRKRKESKMYDCVKCMDSAESSSTDLSTKSKDVYLDIDVRRNGSSLFNSTSALESKTPACYSFIENSGTAVRQAKRLYSSAHALNRLDTIHRHTYKPFNPLARRDIFYSGSIRNIPNSFTSSETSRSTGELSEFEIDVKEIETHCSCFQKLGGTVDFTLFKNSKFTLLLLCMVLWTAHSITLTFLPDMAVANGIPRDQSASIISICGVSNTVGRILAGFLTDTFHVSSTMIYVVALAMAAATNFLFPWCYNYTTIALCSGVFGLCMASAVCLRTIVIVEQLGLKRLTSAFSMIAFFQGIAFILNPPIAGFLYDHMNSYLYPFILSGSMYAFAALACAAILMKNCVSSKDTSKDNISIVVESEGTSTDESLLNVYDDSEML</sequence>
<feature type="region of interest" description="Disordered" evidence="2">
    <location>
        <begin position="1"/>
        <end position="24"/>
    </location>
</feature>
<feature type="transmembrane region" description="Helical" evidence="3">
    <location>
        <begin position="574"/>
        <end position="597"/>
    </location>
</feature>
<dbReference type="Proteomes" id="UP000694844">
    <property type="component" value="Chromosome 3"/>
</dbReference>
<evidence type="ECO:0000256" key="1">
    <source>
        <dbReference type="ARBA" id="ARBA00004141"/>
    </source>
</evidence>
<dbReference type="InterPro" id="IPR050327">
    <property type="entry name" value="Proton-linked_MCT"/>
</dbReference>
<comment type="subcellular location">
    <subcellularLocation>
        <location evidence="1">Membrane</location>
        <topology evidence="1">Multi-pass membrane protein</topology>
    </subcellularLocation>
</comment>
<dbReference type="PANTHER" id="PTHR11360:SF284">
    <property type="entry name" value="EG:103B4.3 PROTEIN-RELATED"/>
    <property type="match status" value="1"/>
</dbReference>
<feature type="transmembrane region" description="Helical" evidence="3">
    <location>
        <begin position="137"/>
        <end position="157"/>
    </location>
</feature>
<keyword evidence="3" id="KW-1133">Transmembrane helix</keyword>
<dbReference type="PROSITE" id="PS50850">
    <property type="entry name" value="MFS"/>
    <property type="match status" value="1"/>
</dbReference>
<feature type="transmembrane region" description="Helical" evidence="3">
    <location>
        <begin position="510"/>
        <end position="534"/>
    </location>
</feature>
<protein>
    <submittedName>
        <fullName evidence="6">Monocarboxylate transporter 7-like isoform X1</fullName>
    </submittedName>
</protein>
<dbReference type="CDD" id="cd17352">
    <property type="entry name" value="MFS_MCT_SLC16"/>
    <property type="match status" value="1"/>
</dbReference>
<feature type="transmembrane region" description="Helical" evidence="3">
    <location>
        <begin position="423"/>
        <end position="442"/>
    </location>
</feature>
<dbReference type="InterPro" id="IPR036259">
    <property type="entry name" value="MFS_trans_sf"/>
</dbReference>
<dbReference type="InterPro" id="IPR011701">
    <property type="entry name" value="MFS"/>
</dbReference>
<dbReference type="KEGG" id="cvn:111126031"/>
<dbReference type="PANTHER" id="PTHR11360">
    <property type="entry name" value="MONOCARBOXYLATE TRANSPORTER"/>
    <property type="match status" value="1"/>
</dbReference>
<evidence type="ECO:0000313" key="6">
    <source>
        <dbReference type="RefSeq" id="XP_022326109.1"/>
    </source>
</evidence>
<feature type="transmembrane region" description="Helical" evidence="3">
    <location>
        <begin position="68"/>
        <end position="98"/>
    </location>
</feature>
<evidence type="ECO:0000256" key="3">
    <source>
        <dbReference type="SAM" id="Phobius"/>
    </source>
</evidence>
<gene>
    <name evidence="6" type="primary">LOC111126031</name>
</gene>
<keyword evidence="5" id="KW-1185">Reference proteome</keyword>
<dbReference type="GeneID" id="111126031"/>
<dbReference type="InterPro" id="IPR020846">
    <property type="entry name" value="MFS_dom"/>
</dbReference>
<evidence type="ECO:0000256" key="2">
    <source>
        <dbReference type="SAM" id="MobiDB-lite"/>
    </source>
</evidence>
<keyword evidence="3" id="KW-0812">Transmembrane</keyword>
<proteinExistence type="predicted"/>
<dbReference type="Gene3D" id="1.20.1250.20">
    <property type="entry name" value="MFS general substrate transporter like domains"/>
    <property type="match status" value="2"/>
</dbReference>
<feature type="transmembrane region" description="Helical" evidence="3">
    <location>
        <begin position="195"/>
        <end position="214"/>
    </location>
</feature>
<dbReference type="SUPFAM" id="SSF103473">
    <property type="entry name" value="MFS general substrate transporter"/>
    <property type="match status" value="1"/>
</dbReference>
<feature type="compositionally biased region" description="Low complexity" evidence="2">
    <location>
        <begin position="41"/>
        <end position="61"/>
    </location>
</feature>
<feature type="transmembrane region" description="Helical" evidence="3">
    <location>
        <begin position="546"/>
        <end position="568"/>
    </location>
</feature>
<feature type="transmembrane region" description="Helical" evidence="3">
    <location>
        <begin position="163"/>
        <end position="188"/>
    </location>
</feature>
<dbReference type="AlphaFoldDB" id="A0A8B8DEX8"/>
<name>A0A8B8DEX8_CRAVI</name>
<feature type="transmembrane region" description="Helical" evidence="3">
    <location>
        <begin position="485"/>
        <end position="504"/>
    </location>
</feature>
<evidence type="ECO:0000313" key="5">
    <source>
        <dbReference type="Proteomes" id="UP000694844"/>
    </source>
</evidence>
<dbReference type="Pfam" id="PF07690">
    <property type="entry name" value="MFS_1"/>
    <property type="match status" value="2"/>
</dbReference>
<dbReference type="RefSeq" id="XP_022326109.1">
    <property type="nucleotide sequence ID" value="XM_022470401.1"/>
</dbReference>
<dbReference type="GO" id="GO:0016020">
    <property type="term" value="C:membrane"/>
    <property type="evidence" value="ECO:0007669"/>
    <property type="project" value="UniProtKB-SubCell"/>
</dbReference>
<reference evidence="6" key="1">
    <citation type="submission" date="2025-08" db="UniProtKB">
        <authorList>
            <consortium name="RefSeq"/>
        </authorList>
    </citation>
    <scope>IDENTIFICATION</scope>
    <source>
        <tissue evidence="6">Whole sample</tissue>
    </source>
</reference>
<dbReference type="GO" id="GO:0008028">
    <property type="term" value="F:monocarboxylic acid transmembrane transporter activity"/>
    <property type="evidence" value="ECO:0007669"/>
    <property type="project" value="TreeGrafter"/>
</dbReference>
<dbReference type="OrthoDB" id="2213137at2759"/>
<keyword evidence="3" id="KW-0472">Membrane</keyword>
<feature type="transmembrane region" description="Helical" evidence="3">
    <location>
        <begin position="226"/>
        <end position="248"/>
    </location>
</feature>
<organism evidence="5 6">
    <name type="scientific">Crassostrea virginica</name>
    <name type="common">Eastern oyster</name>
    <dbReference type="NCBI Taxonomy" id="6565"/>
    <lineage>
        <taxon>Eukaryota</taxon>
        <taxon>Metazoa</taxon>
        <taxon>Spiralia</taxon>
        <taxon>Lophotrochozoa</taxon>
        <taxon>Mollusca</taxon>
        <taxon>Bivalvia</taxon>
        <taxon>Autobranchia</taxon>
        <taxon>Pteriomorphia</taxon>
        <taxon>Ostreida</taxon>
        <taxon>Ostreoidea</taxon>
        <taxon>Ostreidae</taxon>
        <taxon>Crassostrea</taxon>
    </lineage>
</organism>